<proteinExistence type="predicted"/>
<feature type="signal peptide" evidence="1">
    <location>
        <begin position="1"/>
        <end position="21"/>
    </location>
</feature>
<dbReference type="HOGENOM" id="CLU_100997_3_1_1"/>
<dbReference type="SUPFAM" id="SSF54427">
    <property type="entry name" value="NTF2-like"/>
    <property type="match status" value="1"/>
</dbReference>
<dbReference type="Proteomes" id="UP000054097">
    <property type="component" value="Unassembled WGS sequence"/>
</dbReference>
<organism evidence="2 3">
    <name type="scientific">Serendipita vermifera MAFF 305830</name>
    <dbReference type="NCBI Taxonomy" id="933852"/>
    <lineage>
        <taxon>Eukaryota</taxon>
        <taxon>Fungi</taxon>
        <taxon>Dikarya</taxon>
        <taxon>Basidiomycota</taxon>
        <taxon>Agaricomycotina</taxon>
        <taxon>Agaricomycetes</taxon>
        <taxon>Sebacinales</taxon>
        <taxon>Serendipitaceae</taxon>
        <taxon>Serendipita</taxon>
    </lineage>
</organism>
<feature type="chain" id="PRO_5002158663" description="SnoaL-like domain-containing protein" evidence="1">
    <location>
        <begin position="22"/>
        <end position="151"/>
    </location>
</feature>
<protein>
    <recommendedName>
        <fullName evidence="4">SnoaL-like domain-containing protein</fullName>
    </recommendedName>
</protein>
<dbReference type="AlphaFoldDB" id="A0A0C2X1X5"/>
<sequence>MHIPIVTVCITALVAAGGAMAAKCSTTETSEALQRAAMKDFADLFLVQKNIRKAFDDYIPGDYINHNPGAQSGRQNALNALEPFLANSNLKFTLSAVFAGEGFGYLHYKLSFSGTNMAVMDRYRFQGTCIVEHWDVSQQITGSEANPIAFF</sequence>
<keyword evidence="1" id="KW-0732">Signal</keyword>
<keyword evidence="3" id="KW-1185">Reference proteome</keyword>
<dbReference type="EMBL" id="KN824336">
    <property type="protein sequence ID" value="KIM23467.1"/>
    <property type="molecule type" value="Genomic_DNA"/>
</dbReference>
<reference evidence="2 3" key="1">
    <citation type="submission" date="2014-04" db="EMBL/GenBank/DDBJ databases">
        <authorList>
            <consortium name="DOE Joint Genome Institute"/>
            <person name="Kuo A."/>
            <person name="Zuccaro A."/>
            <person name="Kohler A."/>
            <person name="Nagy L.G."/>
            <person name="Floudas D."/>
            <person name="Copeland A."/>
            <person name="Barry K.W."/>
            <person name="Cichocki N."/>
            <person name="Veneault-Fourrey C."/>
            <person name="LaButti K."/>
            <person name="Lindquist E.A."/>
            <person name="Lipzen A."/>
            <person name="Lundell T."/>
            <person name="Morin E."/>
            <person name="Murat C."/>
            <person name="Sun H."/>
            <person name="Tunlid A."/>
            <person name="Henrissat B."/>
            <person name="Grigoriev I.V."/>
            <person name="Hibbett D.S."/>
            <person name="Martin F."/>
            <person name="Nordberg H.P."/>
            <person name="Cantor M.N."/>
            <person name="Hua S.X."/>
        </authorList>
    </citation>
    <scope>NUCLEOTIDE SEQUENCE [LARGE SCALE GENOMIC DNA]</scope>
    <source>
        <strain evidence="2 3">MAFF 305830</strain>
    </source>
</reference>
<evidence type="ECO:0008006" key="4">
    <source>
        <dbReference type="Google" id="ProtNLM"/>
    </source>
</evidence>
<dbReference type="InterPro" id="IPR032710">
    <property type="entry name" value="NTF2-like_dom_sf"/>
</dbReference>
<evidence type="ECO:0000313" key="2">
    <source>
        <dbReference type="EMBL" id="KIM23467.1"/>
    </source>
</evidence>
<reference evidence="3" key="2">
    <citation type="submission" date="2015-01" db="EMBL/GenBank/DDBJ databases">
        <title>Evolutionary Origins and Diversification of the Mycorrhizal Mutualists.</title>
        <authorList>
            <consortium name="DOE Joint Genome Institute"/>
            <consortium name="Mycorrhizal Genomics Consortium"/>
            <person name="Kohler A."/>
            <person name="Kuo A."/>
            <person name="Nagy L.G."/>
            <person name="Floudas D."/>
            <person name="Copeland A."/>
            <person name="Barry K.W."/>
            <person name="Cichocki N."/>
            <person name="Veneault-Fourrey C."/>
            <person name="LaButti K."/>
            <person name="Lindquist E.A."/>
            <person name="Lipzen A."/>
            <person name="Lundell T."/>
            <person name="Morin E."/>
            <person name="Murat C."/>
            <person name="Riley R."/>
            <person name="Ohm R."/>
            <person name="Sun H."/>
            <person name="Tunlid A."/>
            <person name="Henrissat B."/>
            <person name="Grigoriev I.V."/>
            <person name="Hibbett D.S."/>
            <person name="Martin F."/>
        </authorList>
    </citation>
    <scope>NUCLEOTIDE SEQUENCE [LARGE SCALE GENOMIC DNA]</scope>
    <source>
        <strain evidence="3">MAFF 305830</strain>
    </source>
</reference>
<dbReference type="Gene3D" id="3.10.450.50">
    <property type="match status" value="1"/>
</dbReference>
<evidence type="ECO:0000256" key="1">
    <source>
        <dbReference type="SAM" id="SignalP"/>
    </source>
</evidence>
<dbReference type="OrthoDB" id="2820488at2759"/>
<gene>
    <name evidence="2" type="ORF">M408DRAFT_320746</name>
</gene>
<evidence type="ECO:0000313" key="3">
    <source>
        <dbReference type="Proteomes" id="UP000054097"/>
    </source>
</evidence>
<accession>A0A0C2X1X5</accession>
<name>A0A0C2X1X5_SERVB</name>